<dbReference type="Proteomes" id="UP001458415">
    <property type="component" value="Unassembled WGS sequence"/>
</dbReference>
<evidence type="ECO:0000313" key="2">
    <source>
        <dbReference type="Proteomes" id="UP001458415"/>
    </source>
</evidence>
<accession>A0ABV1W4S3</accession>
<keyword evidence="2" id="KW-1185">Reference proteome</keyword>
<dbReference type="RefSeq" id="WP_341868697.1">
    <property type="nucleotide sequence ID" value="NZ_MUBM01000164.1"/>
</dbReference>
<proteinExistence type="predicted"/>
<name>A0ABV1W4S3_9ACTN</name>
<dbReference type="EMBL" id="JBEPCU010000331">
    <property type="protein sequence ID" value="MER6979184.1"/>
    <property type="molecule type" value="Genomic_DNA"/>
</dbReference>
<evidence type="ECO:0000313" key="1">
    <source>
        <dbReference type="EMBL" id="MER6979184.1"/>
    </source>
</evidence>
<comment type="caution">
    <text evidence="1">The sequence shown here is derived from an EMBL/GenBank/DDBJ whole genome shotgun (WGS) entry which is preliminary data.</text>
</comment>
<dbReference type="Gene3D" id="2.60.40.3710">
    <property type="match status" value="1"/>
</dbReference>
<reference evidence="1 2" key="1">
    <citation type="submission" date="2024-06" db="EMBL/GenBank/DDBJ databases">
        <title>The Natural Products Discovery Center: Release of the First 8490 Sequenced Strains for Exploring Actinobacteria Biosynthetic Diversity.</title>
        <authorList>
            <person name="Kalkreuter E."/>
            <person name="Kautsar S.A."/>
            <person name="Yang D."/>
            <person name="Bader C.D."/>
            <person name="Teijaro C.N."/>
            <person name="Fluegel L."/>
            <person name="Davis C.M."/>
            <person name="Simpson J.R."/>
            <person name="Lauterbach L."/>
            <person name="Steele A.D."/>
            <person name="Gui C."/>
            <person name="Meng S."/>
            <person name="Li G."/>
            <person name="Viehrig K."/>
            <person name="Ye F."/>
            <person name="Su P."/>
            <person name="Kiefer A.F."/>
            <person name="Nichols A."/>
            <person name="Cepeda A.J."/>
            <person name="Yan W."/>
            <person name="Fan B."/>
            <person name="Jiang Y."/>
            <person name="Adhikari A."/>
            <person name="Zheng C.-J."/>
            <person name="Schuster L."/>
            <person name="Cowan T.M."/>
            <person name="Smanski M.J."/>
            <person name="Chevrette M.G."/>
            <person name="De Carvalho L.P.S."/>
            <person name="Shen B."/>
        </authorList>
    </citation>
    <scope>NUCLEOTIDE SEQUENCE [LARGE SCALE GENOMIC DNA]</scope>
    <source>
        <strain evidence="1 2">NPDC000634</strain>
    </source>
</reference>
<dbReference type="Gene3D" id="2.40.440.10">
    <property type="entry name" value="L,D-transpeptidase catalytic domain-like"/>
    <property type="match status" value="1"/>
</dbReference>
<dbReference type="InterPro" id="IPR038063">
    <property type="entry name" value="Transpep_catalytic_dom"/>
</dbReference>
<protein>
    <submittedName>
        <fullName evidence="1">Uncharacterized protein</fullName>
    </submittedName>
</protein>
<organism evidence="1 2">
    <name type="scientific">Streptomyces carpinensis</name>
    <dbReference type="NCBI Taxonomy" id="66369"/>
    <lineage>
        <taxon>Bacteria</taxon>
        <taxon>Bacillati</taxon>
        <taxon>Actinomycetota</taxon>
        <taxon>Actinomycetes</taxon>
        <taxon>Kitasatosporales</taxon>
        <taxon>Streptomycetaceae</taxon>
        <taxon>Streptomyces</taxon>
    </lineage>
</organism>
<gene>
    <name evidence="1" type="ORF">ABT317_19880</name>
</gene>
<sequence length="53" mass="5882">MSEADARWLCDNARIGDPFEVTGSETEGTVAVNNGLGDWNLGWDDWRARSALR</sequence>